<dbReference type="InterPro" id="IPR007862">
    <property type="entry name" value="Adenylate_kinase_lid-dom"/>
</dbReference>
<dbReference type="HAMAP" id="MF_00235">
    <property type="entry name" value="Adenylate_kinase_Adk"/>
    <property type="match status" value="1"/>
</dbReference>
<dbReference type="NCBIfam" id="TIGR01351">
    <property type="entry name" value="adk"/>
    <property type="match status" value="1"/>
</dbReference>
<dbReference type="Pfam" id="PF05191">
    <property type="entry name" value="ADK_lid"/>
    <property type="match status" value="1"/>
</dbReference>
<feature type="binding site" evidence="5">
    <location>
        <position position="200"/>
    </location>
    <ligand>
        <name>ATP</name>
        <dbReference type="ChEBI" id="CHEBI:30616"/>
    </ligand>
</feature>
<feature type="binding site" evidence="5">
    <location>
        <position position="150"/>
    </location>
    <ligand>
        <name>Zn(2+)</name>
        <dbReference type="ChEBI" id="CHEBI:29105"/>
        <note>structural</note>
    </ligand>
</feature>
<dbReference type="GO" id="GO:0008270">
    <property type="term" value="F:zinc ion binding"/>
    <property type="evidence" value="ECO:0007669"/>
    <property type="project" value="UniProtKB-UniRule"/>
</dbReference>
<dbReference type="EMBL" id="BJYF01000007">
    <property type="protein sequence ID" value="GEN59552.1"/>
    <property type="molecule type" value="Genomic_DNA"/>
</dbReference>
<feature type="binding site" evidence="5">
    <location>
        <begin position="57"/>
        <end position="59"/>
    </location>
    <ligand>
        <name>AMP</name>
        <dbReference type="ChEBI" id="CHEBI:456215"/>
    </ligand>
</feature>
<dbReference type="GO" id="GO:0004017">
    <property type="term" value="F:AMP kinase activity"/>
    <property type="evidence" value="ECO:0007669"/>
    <property type="project" value="UniProtKB-UniRule"/>
</dbReference>
<comment type="pathway">
    <text evidence="5">Purine metabolism; AMP biosynthesis via salvage pathway; AMP from ADP: step 1/1.</text>
</comment>
<feature type="binding site" evidence="5">
    <location>
        <position position="36"/>
    </location>
    <ligand>
        <name>AMP</name>
        <dbReference type="ChEBI" id="CHEBI:456215"/>
    </ligand>
</feature>
<dbReference type="PRINTS" id="PR00094">
    <property type="entry name" value="ADENYLTKNASE"/>
</dbReference>
<keyword evidence="5 7" id="KW-0067">ATP-binding</keyword>
<dbReference type="UniPathway" id="UPA00588">
    <property type="reaction ID" value="UER00649"/>
</dbReference>
<accession>A0A511X9E8</accession>
<dbReference type="InterPro" id="IPR006259">
    <property type="entry name" value="Adenyl_kin_sub"/>
</dbReference>
<dbReference type="InterPro" id="IPR027417">
    <property type="entry name" value="P-loop_NTPase"/>
</dbReference>
<dbReference type="GO" id="GO:0044209">
    <property type="term" value="P:AMP salvage"/>
    <property type="evidence" value="ECO:0007669"/>
    <property type="project" value="UniProtKB-UniRule"/>
</dbReference>
<dbReference type="CDD" id="cd01428">
    <property type="entry name" value="ADK"/>
    <property type="match status" value="1"/>
</dbReference>
<evidence type="ECO:0000256" key="4">
    <source>
        <dbReference type="ARBA" id="ARBA00022777"/>
    </source>
</evidence>
<dbReference type="AlphaFoldDB" id="A0A511X9E8"/>
<evidence type="ECO:0000259" key="8">
    <source>
        <dbReference type="Pfam" id="PF05191"/>
    </source>
</evidence>
<keyword evidence="10" id="KW-1185">Reference proteome</keyword>
<comment type="domain">
    <text evidence="5">Consists of three domains, a large central CORE domain and two small peripheral domains, NMPbind and LID, which undergo movements during catalysis. The LID domain closes over the site of phosphoryl transfer upon ATP binding. Assembling and dissambling the active center during each catalytic cycle provides an effective means to prevent ATP hydrolysis. Some bacteria have evolved a zinc-coordinating structure that stabilizes the LID domain.</text>
</comment>
<feature type="binding site" evidence="5">
    <location>
        <begin position="136"/>
        <end position="137"/>
    </location>
    <ligand>
        <name>ATP</name>
        <dbReference type="ChEBI" id="CHEBI:30616"/>
    </ligand>
</feature>
<feature type="binding site" evidence="5">
    <location>
        <begin position="85"/>
        <end position="88"/>
    </location>
    <ligand>
        <name>AMP</name>
        <dbReference type="ChEBI" id="CHEBI:456215"/>
    </ligand>
</feature>
<feature type="binding site" evidence="5">
    <location>
        <position position="133"/>
    </location>
    <ligand>
        <name>Zn(2+)</name>
        <dbReference type="ChEBI" id="CHEBI:29105"/>
        <note>structural</note>
    </ligand>
</feature>
<dbReference type="SUPFAM" id="SSF52540">
    <property type="entry name" value="P-loop containing nucleoside triphosphate hydrolases"/>
    <property type="match status" value="1"/>
</dbReference>
<feature type="binding site" evidence="5">
    <location>
        <position position="92"/>
    </location>
    <ligand>
        <name>AMP</name>
        <dbReference type="ChEBI" id="CHEBI:456215"/>
    </ligand>
</feature>
<feature type="region of interest" description="NMP" evidence="5">
    <location>
        <begin position="30"/>
        <end position="59"/>
    </location>
</feature>
<dbReference type="InterPro" id="IPR000850">
    <property type="entry name" value="Adenylat/UMP-CMP_kin"/>
</dbReference>
<dbReference type="InterPro" id="IPR033690">
    <property type="entry name" value="Adenylat_kinase_CS"/>
</dbReference>
<comment type="caution">
    <text evidence="5">Lacks conserved residue(s) required for the propagation of feature annotation.</text>
</comment>
<dbReference type="FunFam" id="3.40.50.300:FF:000106">
    <property type="entry name" value="Adenylate kinase mitochondrial"/>
    <property type="match status" value="1"/>
</dbReference>
<comment type="function">
    <text evidence="5">Catalyzes the reversible transfer of the terminal phosphate group between ATP and AMP. Plays an important role in cellular energy homeostasis and in adenine nucleotide metabolism.</text>
</comment>
<dbReference type="Proteomes" id="UP000321635">
    <property type="component" value="Unassembled WGS sequence"/>
</dbReference>
<dbReference type="STRING" id="1120919.GCA_000429165_01158"/>
<sequence>MNIIFLGPPGAGKGTQSKRLEIRYGISQISTGDMLRAEVKAGSDIGREAKALMDAGKLVSDSMIVTMLEARIRQPDCEKGFILDGFPRTVAQAEALDDMLARLQSKIDVVLVLQVDEEALADRIAGRFSCAKCGASYNDASNPTRESGVCDICGSHEFVRRADDNRETVTSRLASYRRETMPLLPYYEASTRVAFVDGMAPIDGVSAQIDGIMTEVEKITQK</sequence>
<keyword evidence="1 5" id="KW-0808">Transferase</keyword>
<protein>
    <recommendedName>
        <fullName evidence="5 7">Adenylate kinase</fullName>
        <shortName evidence="5">AK</shortName>
        <ecNumber evidence="5 7">2.7.4.3</ecNumber>
    </recommendedName>
    <alternativeName>
        <fullName evidence="5">ATP-AMP transphosphorylase</fullName>
    </alternativeName>
    <alternativeName>
        <fullName evidence="5">ATP:AMP phosphotransferase</fullName>
    </alternativeName>
    <alternativeName>
        <fullName evidence="5">Adenylate monophosphate kinase</fullName>
    </alternativeName>
</protein>
<feature type="binding site" evidence="5">
    <location>
        <position position="31"/>
    </location>
    <ligand>
        <name>AMP</name>
        <dbReference type="ChEBI" id="CHEBI:456215"/>
    </ligand>
</feature>
<dbReference type="Gene3D" id="3.40.50.300">
    <property type="entry name" value="P-loop containing nucleotide triphosphate hydrolases"/>
    <property type="match status" value="1"/>
</dbReference>
<keyword evidence="4 5" id="KW-0418">Kinase</keyword>
<comment type="catalytic activity">
    <reaction evidence="5 7">
        <text>AMP + ATP = 2 ADP</text>
        <dbReference type="Rhea" id="RHEA:12973"/>
        <dbReference type="ChEBI" id="CHEBI:30616"/>
        <dbReference type="ChEBI" id="CHEBI:456215"/>
        <dbReference type="ChEBI" id="CHEBI:456216"/>
        <dbReference type="EC" id="2.7.4.3"/>
    </reaction>
</comment>
<comment type="caution">
    <text evidence="9">The sequence shown here is derived from an EMBL/GenBank/DDBJ whole genome shotgun (WGS) entry which is preliminary data.</text>
</comment>
<dbReference type="EC" id="2.7.4.3" evidence="5 7"/>
<reference evidence="9 10" key="1">
    <citation type="submission" date="2019-07" db="EMBL/GenBank/DDBJ databases">
        <title>Whole genome shotgun sequence of Acetobacter nitrogenifigens NBRC 105050.</title>
        <authorList>
            <person name="Hosoyama A."/>
            <person name="Uohara A."/>
            <person name="Ohji S."/>
            <person name="Ichikawa N."/>
        </authorList>
    </citation>
    <scope>NUCLEOTIDE SEQUENCE [LARGE SCALE GENOMIC DNA]</scope>
    <source>
        <strain evidence="9 10">NBRC 105050</strain>
    </source>
</reference>
<proteinExistence type="inferred from homology"/>
<keyword evidence="5" id="KW-0862">Zinc</keyword>
<evidence type="ECO:0000256" key="5">
    <source>
        <dbReference type="HAMAP-Rule" id="MF_00235"/>
    </source>
</evidence>
<name>A0A511X9E8_9PROT</name>
<feature type="binding site" evidence="5">
    <location>
        <position position="161"/>
    </location>
    <ligand>
        <name>AMP</name>
        <dbReference type="ChEBI" id="CHEBI:456215"/>
    </ligand>
</feature>
<evidence type="ECO:0000256" key="7">
    <source>
        <dbReference type="RuleBase" id="RU003331"/>
    </source>
</evidence>
<dbReference type="PROSITE" id="PS00113">
    <property type="entry name" value="ADENYLATE_KINASE"/>
    <property type="match status" value="1"/>
</dbReference>
<dbReference type="Pfam" id="PF00406">
    <property type="entry name" value="ADK"/>
    <property type="match status" value="1"/>
</dbReference>
<dbReference type="NCBIfam" id="NF011100">
    <property type="entry name" value="PRK14527.1"/>
    <property type="match status" value="1"/>
</dbReference>
<keyword evidence="5" id="KW-0963">Cytoplasm</keyword>
<feature type="binding site" evidence="5">
    <location>
        <position position="172"/>
    </location>
    <ligand>
        <name>AMP</name>
        <dbReference type="ChEBI" id="CHEBI:456215"/>
    </ligand>
</feature>
<feature type="binding site" evidence="5">
    <location>
        <position position="153"/>
    </location>
    <ligand>
        <name>Zn(2+)</name>
        <dbReference type="ChEBI" id="CHEBI:29105"/>
        <note>structural</note>
    </ligand>
</feature>
<dbReference type="GO" id="GO:0005524">
    <property type="term" value="F:ATP binding"/>
    <property type="evidence" value="ECO:0007669"/>
    <property type="project" value="UniProtKB-UniRule"/>
</dbReference>
<comment type="similarity">
    <text evidence="5 6">Belongs to the adenylate kinase family.</text>
</comment>
<keyword evidence="3 5" id="KW-0547">Nucleotide-binding</keyword>
<dbReference type="GO" id="GO:0005737">
    <property type="term" value="C:cytoplasm"/>
    <property type="evidence" value="ECO:0007669"/>
    <property type="project" value="UniProtKB-SubCell"/>
</dbReference>
<dbReference type="InterPro" id="IPR036193">
    <property type="entry name" value="ADK_active_lid_dom_sf"/>
</dbReference>
<dbReference type="SUPFAM" id="SSF57774">
    <property type="entry name" value="Microbial and mitochondrial ADK, insert 'zinc finger' domain"/>
    <property type="match status" value="1"/>
</dbReference>
<evidence type="ECO:0000313" key="9">
    <source>
        <dbReference type="EMBL" id="GEN59552.1"/>
    </source>
</evidence>
<feature type="binding site" evidence="5">
    <location>
        <begin position="10"/>
        <end position="15"/>
    </location>
    <ligand>
        <name>ATP</name>
        <dbReference type="ChEBI" id="CHEBI:30616"/>
    </ligand>
</feature>
<dbReference type="NCBIfam" id="NF001381">
    <property type="entry name" value="PRK00279.1-3"/>
    <property type="match status" value="1"/>
</dbReference>
<evidence type="ECO:0000256" key="2">
    <source>
        <dbReference type="ARBA" id="ARBA00022727"/>
    </source>
</evidence>
<feature type="binding site" evidence="5">
    <location>
        <position position="127"/>
    </location>
    <ligand>
        <name>ATP</name>
        <dbReference type="ChEBI" id="CHEBI:30616"/>
    </ligand>
</feature>
<dbReference type="NCBIfam" id="NF011105">
    <property type="entry name" value="PRK14532.1"/>
    <property type="match status" value="1"/>
</dbReference>
<dbReference type="RefSeq" id="WP_026397268.1">
    <property type="nucleotide sequence ID" value="NZ_AUBI01000003.1"/>
</dbReference>
<organism evidence="9 10">
    <name type="scientific">Acetobacter nitrogenifigens DSM 23921 = NBRC 105050</name>
    <dbReference type="NCBI Taxonomy" id="1120919"/>
    <lineage>
        <taxon>Bacteria</taxon>
        <taxon>Pseudomonadati</taxon>
        <taxon>Pseudomonadota</taxon>
        <taxon>Alphaproteobacteria</taxon>
        <taxon>Acetobacterales</taxon>
        <taxon>Acetobacteraceae</taxon>
        <taxon>Acetobacter</taxon>
    </lineage>
</organism>
<evidence type="ECO:0000256" key="3">
    <source>
        <dbReference type="ARBA" id="ARBA00022741"/>
    </source>
</evidence>
<dbReference type="PANTHER" id="PTHR23359">
    <property type="entry name" value="NUCLEOTIDE KINASE"/>
    <property type="match status" value="1"/>
</dbReference>
<dbReference type="NCBIfam" id="NF001380">
    <property type="entry name" value="PRK00279.1-2"/>
    <property type="match status" value="1"/>
</dbReference>
<evidence type="ECO:0000313" key="10">
    <source>
        <dbReference type="Proteomes" id="UP000321635"/>
    </source>
</evidence>
<evidence type="ECO:0000256" key="1">
    <source>
        <dbReference type="ARBA" id="ARBA00022679"/>
    </source>
</evidence>
<keyword evidence="2 5" id="KW-0545">Nucleotide biosynthesis</keyword>
<keyword evidence="5" id="KW-0479">Metal-binding</keyword>
<dbReference type="OrthoDB" id="9805030at2"/>
<comment type="subunit">
    <text evidence="5 7">Monomer.</text>
</comment>
<feature type="binding site" evidence="5">
    <location>
        <position position="130"/>
    </location>
    <ligand>
        <name>Zn(2+)</name>
        <dbReference type="ChEBI" id="CHEBI:29105"/>
        <note>structural</note>
    </ligand>
</feature>
<gene>
    <name evidence="5" type="primary">adk</name>
    <name evidence="9" type="ORF">ANI02nite_14360</name>
</gene>
<comment type="subcellular location">
    <subcellularLocation>
        <location evidence="5 7">Cytoplasm</location>
    </subcellularLocation>
</comment>
<evidence type="ECO:0000256" key="6">
    <source>
        <dbReference type="RuleBase" id="RU003330"/>
    </source>
</evidence>
<feature type="domain" description="Adenylate kinase active site lid" evidence="8">
    <location>
        <begin position="127"/>
        <end position="163"/>
    </location>
</feature>